<keyword evidence="1" id="KW-0472">Membrane</keyword>
<evidence type="ECO:0000313" key="3">
    <source>
        <dbReference type="Proteomes" id="UP000203464"/>
    </source>
</evidence>
<evidence type="ECO:0000256" key="1">
    <source>
        <dbReference type="SAM" id="Phobius"/>
    </source>
</evidence>
<proteinExistence type="predicted"/>
<feature type="transmembrane region" description="Helical" evidence="1">
    <location>
        <begin position="41"/>
        <end position="59"/>
    </location>
</feature>
<organism evidence="2 3">
    <name type="scientific">Octadecabacter ascidiaceicola</name>
    <dbReference type="NCBI Taxonomy" id="1655543"/>
    <lineage>
        <taxon>Bacteria</taxon>
        <taxon>Pseudomonadati</taxon>
        <taxon>Pseudomonadota</taxon>
        <taxon>Alphaproteobacteria</taxon>
        <taxon>Rhodobacterales</taxon>
        <taxon>Roseobacteraceae</taxon>
        <taxon>Octadecabacter</taxon>
    </lineage>
</organism>
<evidence type="ECO:0008006" key="4">
    <source>
        <dbReference type="Google" id="ProtNLM"/>
    </source>
</evidence>
<keyword evidence="3" id="KW-1185">Reference proteome</keyword>
<dbReference type="RefSeq" id="WP_093995141.1">
    <property type="nucleotide sequence ID" value="NZ_FXYD01000001.1"/>
</dbReference>
<reference evidence="3" key="1">
    <citation type="submission" date="2017-05" db="EMBL/GenBank/DDBJ databases">
        <authorList>
            <person name="Rodrigo-Torres L."/>
            <person name="Arahal R. D."/>
            <person name="Lucena T."/>
        </authorList>
    </citation>
    <scope>NUCLEOTIDE SEQUENCE [LARGE SCALE GENOMIC DNA]</scope>
    <source>
        <strain evidence="3">CECT 8868</strain>
    </source>
</reference>
<sequence length="68" mass="7206">MELILALAAVYIGGPLGLLLVLIGAIGVWRRKTPGEYGWMGFVLIVGIILIVIAGILGLELSRTNFGL</sequence>
<evidence type="ECO:0000313" key="2">
    <source>
        <dbReference type="EMBL" id="SMX32399.1"/>
    </source>
</evidence>
<keyword evidence="1" id="KW-0812">Transmembrane</keyword>
<accession>A0A238JNZ4</accession>
<keyword evidence="1" id="KW-1133">Transmembrane helix</keyword>
<dbReference type="EMBL" id="FXYD01000001">
    <property type="protein sequence ID" value="SMX32399.1"/>
    <property type="molecule type" value="Genomic_DNA"/>
</dbReference>
<feature type="transmembrane region" description="Helical" evidence="1">
    <location>
        <begin position="6"/>
        <end position="29"/>
    </location>
</feature>
<gene>
    <name evidence="2" type="ORF">OCA8868_00726</name>
</gene>
<name>A0A238JNZ4_9RHOB</name>
<protein>
    <recommendedName>
        <fullName evidence="4">Major facilitator superfamily (MFS) profile domain-containing protein</fullName>
    </recommendedName>
</protein>
<dbReference type="Proteomes" id="UP000203464">
    <property type="component" value="Unassembled WGS sequence"/>
</dbReference>
<dbReference type="AlphaFoldDB" id="A0A238JNZ4"/>